<dbReference type="InterPro" id="IPR051446">
    <property type="entry name" value="HTH_trans_reg/aminotransferase"/>
</dbReference>
<evidence type="ECO:0000256" key="5">
    <source>
        <dbReference type="ARBA" id="ARBA00023163"/>
    </source>
</evidence>
<evidence type="ECO:0000313" key="8">
    <source>
        <dbReference type="Proteomes" id="UP000464754"/>
    </source>
</evidence>
<evidence type="ECO:0000313" key="7">
    <source>
        <dbReference type="EMBL" id="BBK22042.1"/>
    </source>
</evidence>
<evidence type="ECO:0000256" key="4">
    <source>
        <dbReference type="ARBA" id="ARBA00023125"/>
    </source>
</evidence>
<dbReference type="SUPFAM" id="SSF53383">
    <property type="entry name" value="PLP-dependent transferases"/>
    <property type="match status" value="1"/>
</dbReference>
<dbReference type="Pfam" id="PF00392">
    <property type="entry name" value="GntR"/>
    <property type="match status" value="1"/>
</dbReference>
<gene>
    <name evidence="7" type="primary">ydeL</name>
    <name evidence="7" type="ORF">Aargi30884_09450</name>
</gene>
<evidence type="ECO:0000256" key="1">
    <source>
        <dbReference type="ARBA" id="ARBA00005384"/>
    </source>
</evidence>
<proteinExistence type="inferred from homology"/>
<keyword evidence="5" id="KW-0804">Transcription</keyword>
<dbReference type="PANTHER" id="PTHR46577:SF1">
    <property type="entry name" value="HTH-TYPE TRANSCRIPTIONAL REGULATORY PROTEIN GABR"/>
    <property type="match status" value="1"/>
</dbReference>
<evidence type="ECO:0000259" key="6">
    <source>
        <dbReference type="PROSITE" id="PS50949"/>
    </source>
</evidence>
<dbReference type="SMART" id="SM00345">
    <property type="entry name" value="HTH_GNTR"/>
    <property type="match status" value="1"/>
</dbReference>
<dbReference type="GO" id="GO:0003700">
    <property type="term" value="F:DNA-binding transcription factor activity"/>
    <property type="evidence" value="ECO:0007669"/>
    <property type="project" value="InterPro"/>
</dbReference>
<evidence type="ECO:0000256" key="3">
    <source>
        <dbReference type="ARBA" id="ARBA00023015"/>
    </source>
</evidence>
<dbReference type="KEGG" id="aarg:Aargi30884_09450"/>
<dbReference type="InterPro" id="IPR036388">
    <property type="entry name" value="WH-like_DNA-bd_sf"/>
</dbReference>
<dbReference type="EMBL" id="AP019695">
    <property type="protein sequence ID" value="BBK22042.1"/>
    <property type="molecule type" value="Genomic_DNA"/>
</dbReference>
<dbReference type="Gene3D" id="3.40.640.10">
    <property type="entry name" value="Type I PLP-dependent aspartate aminotransferase-like (Major domain)"/>
    <property type="match status" value="1"/>
</dbReference>
<sequence length="455" mass="53259">MNIQNISFEKKKGKYVYLQIYDKIKEDILHGYLKKGDKLPSIRQCEQMWKVSRTSIEKAYIRLIDEGYVYALEHKGFYVDVEKESVAFRKQLMQETLSKKQQNILFDLQTGTIDVELFDKVLWKKYLKEVLQNKELISTYGDAQGEYTLRLALQKYAYSMRGVLCDIKQILIGSSFQSLLYIICGMLPKNSVIAMESNSFIQAKRVFQDFGFTIKYISKTEDGYNMDELYRYDITLLYVHSGAFTSTYKPISKDKEIELLHWAEKTNSYILEDDHNGELRYRSRIQPSMQGMDVGKHVFYIGSFSRILPPAFRISYLVLPLPYLKEYEKRKKSYAPTASKIEQMALAQYIIDGHLEKHVKRLSKQYGKRCREMEDVLKEIFPNTSVWLEEAALCFHLELPKGNSKYIQSRLQEKGVYLNTANHHELMLSFASISQKNMRTALLYLKEIIDEMSCG</sequence>
<dbReference type="PANTHER" id="PTHR46577">
    <property type="entry name" value="HTH-TYPE TRANSCRIPTIONAL REGULATORY PROTEIN GABR"/>
    <property type="match status" value="1"/>
</dbReference>
<keyword evidence="3" id="KW-0805">Transcription regulation</keyword>
<protein>
    <submittedName>
        <fullName evidence="7">Putative HTH-type transcriptional regulator YdeL</fullName>
    </submittedName>
</protein>
<dbReference type="Gene3D" id="1.10.10.10">
    <property type="entry name" value="Winged helix-like DNA-binding domain superfamily/Winged helix DNA-binding domain"/>
    <property type="match status" value="1"/>
</dbReference>
<feature type="domain" description="HTH gntR-type" evidence="6">
    <location>
        <begin position="14"/>
        <end position="82"/>
    </location>
</feature>
<dbReference type="CDD" id="cd00609">
    <property type="entry name" value="AAT_like"/>
    <property type="match status" value="1"/>
</dbReference>
<keyword evidence="4" id="KW-0238">DNA-binding</keyword>
<dbReference type="InterPro" id="IPR015421">
    <property type="entry name" value="PyrdxlP-dep_Trfase_major"/>
</dbReference>
<dbReference type="GO" id="GO:0003677">
    <property type="term" value="F:DNA binding"/>
    <property type="evidence" value="ECO:0007669"/>
    <property type="project" value="UniProtKB-KW"/>
</dbReference>
<dbReference type="Proteomes" id="UP000464754">
    <property type="component" value="Chromosome"/>
</dbReference>
<dbReference type="SUPFAM" id="SSF46785">
    <property type="entry name" value="Winged helix' DNA-binding domain"/>
    <property type="match status" value="1"/>
</dbReference>
<organism evidence="7 8">
    <name type="scientific">Amedibacterium intestinale</name>
    <dbReference type="NCBI Taxonomy" id="2583452"/>
    <lineage>
        <taxon>Bacteria</taxon>
        <taxon>Bacillati</taxon>
        <taxon>Bacillota</taxon>
        <taxon>Erysipelotrichia</taxon>
        <taxon>Erysipelotrichales</taxon>
        <taxon>Erysipelotrichaceae</taxon>
        <taxon>Amedibacterium</taxon>
    </lineage>
</organism>
<keyword evidence="8" id="KW-1185">Reference proteome</keyword>
<reference evidence="8" key="1">
    <citation type="submission" date="2019-05" db="EMBL/GenBank/DDBJ databases">
        <title>Complete genome sequencing of Absiella argi strain JCM 30884.</title>
        <authorList>
            <person name="Sakamoto M."/>
            <person name="Murakami T."/>
            <person name="Mori H."/>
        </authorList>
    </citation>
    <scope>NUCLEOTIDE SEQUENCE [LARGE SCALE GENOMIC DNA]</scope>
    <source>
        <strain evidence="8">JCM 30884</strain>
    </source>
</reference>
<comment type="similarity">
    <text evidence="1">In the C-terminal section; belongs to the class-I pyridoxal-phosphate-dependent aminotransferase family.</text>
</comment>
<keyword evidence="2" id="KW-0663">Pyridoxal phosphate</keyword>
<dbReference type="InterPro" id="IPR015424">
    <property type="entry name" value="PyrdxlP-dep_Trfase"/>
</dbReference>
<dbReference type="RefSeq" id="WP_118277443.1">
    <property type="nucleotide sequence ID" value="NZ_AP019695.1"/>
</dbReference>
<dbReference type="CDD" id="cd07377">
    <property type="entry name" value="WHTH_GntR"/>
    <property type="match status" value="1"/>
</dbReference>
<evidence type="ECO:0000256" key="2">
    <source>
        <dbReference type="ARBA" id="ARBA00022898"/>
    </source>
</evidence>
<accession>A0A6N4TIV4</accession>
<dbReference type="AlphaFoldDB" id="A0A6N4TIV4"/>
<dbReference type="InterPro" id="IPR036390">
    <property type="entry name" value="WH_DNA-bd_sf"/>
</dbReference>
<dbReference type="PROSITE" id="PS50949">
    <property type="entry name" value="HTH_GNTR"/>
    <property type="match status" value="1"/>
</dbReference>
<dbReference type="InterPro" id="IPR000524">
    <property type="entry name" value="Tscrpt_reg_HTH_GntR"/>
</dbReference>
<name>A0A6N4TIV4_9FIRM</name>